<proteinExistence type="inferred from homology"/>
<name>A0ABS7VSA3_9HYPH</name>
<sequence length="428" mass="47219">MGYYSKFTTALAGMAIAGSVTATPLLAETTLDVLYPQPSFAKFHEPIAQEFMKRHPDIKITFRAPVANYDEGHQVMLRQTVTNQLPDLYFSGFHLQTELVNALLKRQQITEIGPFLDAEPAEWRSANYSEKIIDLGRVNGKLYGMPVNASTPLMYFNEELVKKAGGDPRKMPDTWEGVIALAAKIRDVSPGVAGLSYNVHDWPDDWLFRALIHQSGANMLDASGTKVAFGGEPGLKALTYLRRFVTETGMPLIDFDSSRQQFTAGQTGILFETPARLRQITDLVGNKFTLGTAVFPVDDKAKGGLPTGGSSAVITARDPAKQKAAWEYVKFMTGPEAQKIVVEITGYLPTNKLASGPEFLGPYYDANPNFKTITYQTDRSVPWQGYPGGSSVRIWRLQRDIINGVMRGETPPQAGLDRLVKETTALMQ</sequence>
<dbReference type="PANTHER" id="PTHR43649:SF12">
    <property type="entry name" value="DIACETYLCHITOBIOSE BINDING PROTEIN DASA"/>
    <property type="match status" value="1"/>
</dbReference>
<comment type="subcellular location">
    <subcellularLocation>
        <location evidence="1">Periplasm</location>
    </subcellularLocation>
</comment>
<dbReference type="SUPFAM" id="SSF53850">
    <property type="entry name" value="Periplasmic binding protein-like II"/>
    <property type="match status" value="1"/>
</dbReference>
<dbReference type="RefSeq" id="WP_224315178.1">
    <property type="nucleotide sequence ID" value="NZ_JAIRBM010000018.1"/>
</dbReference>
<evidence type="ECO:0000256" key="1">
    <source>
        <dbReference type="ARBA" id="ARBA00004418"/>
    </source>
</evidence>
<dbReference type="InterPro" id="IPR050490">
    <property type="entry name" value="Bact_solute-bd_prot1"/>
</dbReference>
<keyword evidence="3" id="KW-0574">Periplasm</keyword>
<dbReference type="Proteomes" id="UP000704176">
    <property type="component" value="Unassembled WGS sequence"/>
</dbReference>
<gene>
    <name evidence="5" type="ORF">K9B37_19400</name>
</gene>
<evidence type="ECO:0000256" key="3">
    <source>
        <dbReference type="ARBA" id="ARBA00022764"/>
    </source>
</evidence>
<keyword evidence="6" id="KW-1185">Reference proteome</keyword>
<dbReference type="Gene3D" id="3.40.190.10">
    <property type="entry name" value="Periplasmic binding protein-like II"/>
    <property type="match status" value="2"/>
</dbReference>
<comment type="similarity">
    <text evidence="2">Belongs to the bacterial solute-binding protein 1 family.</text>
</comment>
<protein>
    <submittedName>
        <fullName evidence="5">ABC transporter substrate-binding protein</fullName>
    </submittedName>
</protein>
<dbReference type="InterPro" id="IPR006059">
    <property type="entry name" value="SBP"/>
</dbReference>
<evidence type="ECO:0000256" key="4">
    <source>
        <dbReference type="SAM" id="SignalP"/>
    </source>
</evidence>
<reference evidence="5 6" key="1">
    <citation type="submission" date="2021-09" db="EMBL/GenBank/DDBJ databases">
        <title>The complete genome sequence of a new microorganism.</title>
        <authorList>
            <person name="Zi Z."/>
        </authorList>
    </citation>
    <scope>NUCLEOTIDE SEQUENCE [LARGE SCALE GENOMIC DNA]</scope>
    <source>
        <strain evidence="5 6">WGZ8</strain>
    </source>
</reference>
<dbReference type="EMBL" id="JAIRBM010000018">
    <property type="protein sequence ID" value="MBZ6078426.1"/>
    <property type="molecule type" value="Genomic_DNA"/>
</dbReference>
<evidence type="ECO:0000313" key="5">
    <source>
        <dbReference type="EMBL" id="MBZ6078426.1"/>
    </source>
</evidence>
<dbReference type="Pfam" id="PF01547">
    <property type="entry name" value="SBP_bac_1"/>
    <property type="match status" value="1"/>
</dbReference>
<evidence type="ECO:0000313" key="6">
    <source>
        <dbReference type="Proteomes" id="UP000704176"/>
    </source>
</evidence>
<accession>A0ABS7VSA3</accession>
<evidence type="ECO:0000256" key="2">
    <source>
        <dbReference type="ARBA" id="ARBA00008520"/>
    </source>
</evidence>
<dbReference type="PANTHER" id="PTHR43649">
    <property type="entry name" value="ARABINOSE-BINDING PROTEIN-RELATED"/>
    <property type="match status" value="1"/>
</dbReference>
<feature type="chain" id="PRO_5046622961" evidence="4">
    <location>
        <begin position="23"/>
        <end position="428"/>
    </location>
</feature>
<dbReference type="CDD" id="cd14748">
    <property type="entry name" value="PBP2_UgpB"/>
    <property type="match status" value="1"/>
</dbReference>
<organism evidence="5 6">
    <name type="scientific">Microvirga puerhi</name>
    <dbReference type="NCBI Taxonomy" id="2876078"/>
    <lineage>
        <taxon>Bacteria</taxon>
        <taxon>Pseudomonadati</taxon>
        <taxon>Pseudomonadota</taxon>
        <taxon>Alphaproteobacteria</taxon>
        <taxon>Hyphomicrobiales</taxon>
        <taxon>Methylobacteriaceae</taxon>
        <taxon>Microvirga</taxon>
    </lineage>
</organism>
<comment type="caution">
    <text evidence="5">The sequence shown here is derived from an EMBL/GenBank/DDBJ whole genome shotgun (WGS) entry which is preliminary data.</text>
</comment>
<feature type="signal peptide" evidence="4">
    <location>
        <begin position="1"/>
        <end position="22"/>
    </location>
</feature>
<keyword evidence="4" id="KW-0732">Signal</keyword>